<dbReference type="OrthoDB" id="10258914at2759"/>
<evidence type="ECO:0000256" key="8">
    <source>
        <dbReference type="ARBA" id="ARBA00043971"/>
    </source>
</evidence>
<dbReference type="GO" id="GO:0008017">
    <property type="term" value="F:microtubule binding"/>
    <property type="evidence" value="ECO:0007669"/>
    <property type="project" value="InterPro"/>
</dbReference>
<feature type="compositionally biased region" description="Low complexity" evidence="10">
    <location>
        <begin position="323"/>
        <end position="336"/>
    </location>
</feature>
<feature type="compositionally biased region" description="Acidic residues" evidence="10">
    <location>
        <begin position="369"/>
        <end position="383"/>
    </location>
</feature>
<evidence type="ECO:0000256" key="7">
    <source>
        <dbReference type="ARBA" id="ARBA00023273"/>
    </source>
</evidence>
<dbReference type="GO" id="GO:0036064">
    <property type="term" value="C:ciliary basal body"/>
    <property type="evidence" value="ECO:0007669"/>
    <property type="project" value="TreeGrafter"/>
</dbReference>
<keyword evidence="14" id="KW-1185">Reference proteome</keyword>
<evidence type="ECO:0000256" key="3">
    <source>
        <dbReference type="ARBA" id="ARBA00022490"/>
    </source>
</evidence>
<dbReference type="InterPro" id="IPR040468">
    <property type="entry name" value="TRAF3IP1_N"/>
</dbReference>
<gene>
    <name evidence="13" type="ORF">DGYR_LOCUS4938</name>
</gene>
<keyword evidence="6" id="KW-0206">Cytoskeleton</keyword>
<evidence type="ECO:0000313" key="14">
    <source>
        <dbReference type="Proteomes" id="UP000549394"/>
    </source>
</evidence>
<accession>A0A7I8VJT9</accession>
<dbReference type="InterPro" id="IPR041476">
    <property type="entry name" value="TRAF3IP1_C"/>
</dbReference>
<feature type="compositionally biased region" description="Basic and acidic residues" evidence="10">
    <location>
        <begin position="299"/>
        <end position="315"/>
    </location>
</feature>
<keyword evidence="3" id="KW-0963">Cytoplasm</keyword>
<keyword evidence="7" id="KW-0966">Cell projection</keyword>
<sequence>MNDEIVKKTKDTLGKVIKNHPPLTDKLLNKPPFRYLHDIMTSVIKSTGFMKGLFDESEMQSENVKDRDAKVAFLQKVIDIVALVTGEKPSARPSKIVAGQEPEKTNEFLQLLAAAVNKKPDNESVVRKVLRGSGRKKDREGSAARSKDDKNKEKKDDDKRRKDKKDRDRDRDREDKDEKEKDEKESRRKHKDKRSRDQSREKEDKDEKRERRKEREREKEKEREREKEKEREREKEKEREKENNSTPENEEKHESMQNGDSSETEKREGHRPPRPTSAKGRRRPRHGRKNEDDDSGVDEPLRRRGVDEEGNELKEAVIPPQVAASRAARPGSARPAAPRPKQKDNAPPAEDNQHLMAGKVPNVIVDKADDSDDDFVAKEEEDQPMPMNDAPMRKADIDEDDDEDHGGLVKKILETKKEQEEAMAKRSGKVTIERTTQSDATKRKQRELVQKEMDALRNSIQTLTRSANPLGKMMDYVQEDLDSMQKEMITWKDENEVNIRELKMEQTRTNDVLEPLKAKLVNVDQQISDQLDLIAATKSSILRNEDRIHKMLSSITKS</sequence>
<dbReference type="InterPro" id="IPR018799">
    <property type="entry name" value="TRAF3IP1"/>
</dbReference>
<feature type="compositionally biased region" description="Basic and acidic residues" evidence="10">
    <location>
        <begin position="135"/>
        <end position="186"/>
    </location>
</feature>
<dbReference type="Pfam" id="PF17749">
    <property type="entry name" value="MIP-T3_C"/>
    <property type="match status" value="1"/>
</dbReference>
<feature type="domain" description="TRAF3-interacting protein 1 C-terminal" evidence="12">
    <location>
        <begin position="401"/>
        <end position="555"/>
    </location>
</feature>
<evidence type="ECO:0000256" key="10">
    <source>
        <dbReference type="SAM" id="MobiDB-lite"/>
    </source>
</evidence>
<dbReference type="Pfam" id="PF10243">
    <property type="entry name" value="MIP-T3"/>
    <property type="match status" value="1"/>
</dbReference>
<keyword evidence="4" id="KW-0970">Cilium biogenesis/degradation</keyword>
<dbReference type="GO" id="GO:0048731">
    <property type="term" value="P:system development"/>
    <property type="evidence" value="ECO:0007669"/>
    <property type="project" value="UniProtKB-ARBA"/>
</dbReference>
<keyword evidence="5" id="KW-0175">Coiled coil</keyword>
<protein>
    <recommendedName>
        <fullName evidence="9">TRAF3-interacting protein 1</fullName>
    </recommendedName>
</protein>
<dbReference type="GO" id="GO:0005930">
    <property type="term" value="C:axoneme"/>
    <property type="evidence" value="ECO:0007669"/>
    <property type="project" value="UniProtKB-SubCell"/>
</dbReference>
<feature type="region of interest" description="Disordered" evidence="10">
    <location>
        <begin position="120"/>
        <end position="446"/>
    </location>
</feature>
<dbReference type="Gene3D" id="1.10.418.50">
    <property type="entry name" value="Microtubule-binding protein MIP-T3"/>
    <property type="match status" value="1"/>
</dbReference>
<dbReference type="GO" id="GO:0060271">
    <property type="term" value="P:cilium assembly"/>
    <property type="evidence" value="ECO:0007669"/>
    <property type="project" value="TreeGrafter"/>
</dbReference>
<evidence type="ECO:0000256" key="2">
    <source>
        <dbReference type="ARBA" id="ARBA00004430"/>
    </source>
</evidence>
<evidence type="ECO:0000256" key="6">
    <source>
        <dbReference type="ARBA" id="ARBA00023212"/>
    </source>
</evidence>
<feature type="compositionally biased region" description="Basic and acidic residues" evidence="10">
    <location>
        <begin position="194"/>
        <end position="255"/>
    </location>
</feature>
<dbReference type="GO" id="GO:0030992">
    <property type="term" value="C:intraciliary transport particle B"/>
    <property type="evidence" value="ECO:0007669"/>
    <property type="project" value="TreeGrafter"/>
</dbReference>
<dbReference type="GO" id="GO:0070507">
    <property type="term" value="P:regulation of microtubule cytoskeleton organization"/>
    <property type="evidence" value="ECO:0007669"/>
    <property type="project" value="TreeGrafter"/>
</dbReference>
<evidence type="ECO:0000313" key="13">
    <source>
        <dbReference type="EMBL" id="CAD5116301.1"/>
    </source>
</evidence>
<organism evidence="13 14">
    <name type="scientific">Dimorphilus gyrociliatus</name>
    <dbReference type="NCBI Taxonomy" id="2664684"/>
    <lineage>
        <taxon>Eukaryota</taxon>
        <taxon>Metazoa</taxon>
        <taxon>Spiralia</taxon>
        <taxon>Lophotrochozoa</taxon>
        <taxon>Annelida</taxon>
        <taxon>Polychaeta</taxon>
        <taxon>Polychaeta incertae sedis</taxon>
        <taxon>Dinophilidae</taxon>
        <taxon>Dimorphilus</taxon>
    </lineage>
</organism>
<comment type="subcellular location">
    <subcellularLocation>
        <location evidence="2">Cytoplasm</location>
        <location evidence="2">Cytoskeleton</location>
        <location evidence="2">Cilium axoneme</location>
    </subcellularLocation>
    <subcellularLocation>
        <location evidence="1">Cytoplasm</location>
        <location evidence="1">Cytoskeleton</location>
        <location evidence="1">Cilium basal body</location>
    </subcellularLocation>
</comment>
<comment type="caution">
    <text evidence="13">The sequence shown here is derived from an EMBL/GenBank/DDBJ whole genome shotgun (WGS) entry which is preliminary data.</text>
</comment>
<reference evidence="13 14" key="1">
    <citation type="submission" date="2020-08" db="EMBL/GenBank/DDBJ databases">
        <authorList>
            <person name="Hejnol A."/>
        </authorList>
    </citation>
    <scope>NUCLEOTIDE SEQUENCE [LARGE SCALE GENOMIC DNA]</scope>
</reference>
<feature type="compositionally biased region" description="Basic residues" evidence="10">
    <location>
        <begin position="279"/>
        <end position="288"/>
    </location>
</feature>
<proteinExistence type="inferred from homology"/>
<evidence type="ECO:0000259" key="11">
    <source>
        <dbReference type="Pfam" id="PF10243"/>
    </source>
</evidence>
<evidence type="ECO:0000256" key="5">
    <source>
        <dbReference type="ARBA" id="ARBA00023054"/>
    </source>
</evidence>
<dbReference type="AlphaFoldDB" id="A0A7I8VJT9"/>
<dbReference type="InterPro" id="IPR042576">
    <property type="entry name" value="TRAF3IP1_N_sf"/>
</dbReference>
<evidence type="ECO:0000256" key="1">
    <source>
        <dbReference type="ARBA" id="ARBA00004120"/>
    </source>
</evidence>
<comment type="similarity">
    <text evidence="8">Belongs to the TRAF3IP1 family.</text>
</comment>
<feature type="compositionally biased region" description="Basic and acidic residues" evidence="10">
    <location>
        <begin position="405"/>
        <end position="424"/>
    </location>
</feature>
<dbReference type="FunFam" id="1.10.418.50:FF:000001">
    <property type="entry name" value="TRAF3-interacting protein 1 isoform X1"/>
    <property type="match status" value="1"/>
</dbReference>
<dbReference type="PANTHER" id="PTHR31363:SF0">
    <property type="entry name" value="TRAF3-INTERACTING PROTEIN 1"/>
    <property type="match status" value="1"/>
</dbReference>
<name>A0A7I8VJT9_9ANNE</name>
<dbReference type="Proteomes" id="UP000549394">
    <property type="component" value="Unassembled WGS sequence"/>
</dbReference>
<evidence type="ECO:0000256" key="4">
    <source>
        <dbReference type="ARBA" id="ARBA00022794"/>
    </source>
</evidence>
<dbReference type="PANTHER" id="PTHR31363">
    <property type="entry name" value="TRAF3-INTERACTING PROTEIN 1"/>
    <property type="match status" value="1"/>
</dbReference>
<evidence type="ECO:0000259" key="12">
    <source>
        <dbReference type="Pfam" id="PF17749"/>
    </source>
</evidence>
<feature type="domain" description="TRAF3-interacting protein 1 N-terminal" evidence="11">
    <location>
        <begin position="5"/>
        <end position="115"/>
    </location>
</feature>
<dbReference type="EMBL" id="CAJFCJ010000006">
    <property type="protein sequence ID" value="CAD5116301.1"/>
    <property type="molecule type" value="Genomic_DNA"/>
</dbReference>
<evidence type="ECO:0000256" key="9">
    <source>
        <dbReference type="ARBA" id="ARBA00070492"/>
    </source>
</evidence>
<dbReference type="GO" id="GO:0042073">
    <property type="term" value="P:intraciliary transport"/>
    <property type="evidence" value="ECO:0007669"/>
    <property type="project" value="TreeGrafter"/>
</dbReference>
<dbReference type="GO" id="GO:0048513">
    <property type="term" value="P:animal organ development"/>
    <property type="evidence" value="ECO:0007669"/>
    <property type="project" value="UniProtKB-ARBA"/>
</dbReference>